<comment type="caution">
    <text evidence="7">The sequence shown here is derived from an EMBL/GenBank/DDBJ whole genome shotgun (WGS) entry which is preliminary data.</text>
</comment>
<sequence length="160" mass="17497">MAATSGPEAQQPTGGARRYWRLLRRFTGASAVATVSSQLVFLLSYSLSSMPILATVLGWLAGAVPNFLLNRRTWGSRGRSGLRGELARFIPVSVATVLIAGTAANYAETLALHLFAESATPRVALVWGAYLGTYLLMFVVKFFLMDRVVFPSHRRHEPAR</sequence>
<gene>
    <name evidence="7" type="ORF">FHR84_001437</name>
</gene>
<accession>A0A852YYP2</accession>
<name>A0A852YYP2_9ACTN</name>
<dbReference type="InterPro" id="IPR007267">
    <property type="entry name" value="GtrA_DPMS_TM"/>
</dbReference>
<dbReference type="AlphaFoldDB" id="A0A852YYP2"/>
<keyword evidence="8" id="KW-1185">Reference proteome</keyword>
<evidence type="ECO:0000256" key="4">
    <source>
        <dbReference type="ARBA" id="ARBA00023136"/>
    </source>
</evidence>
<evidence type="ECO:0000259" key="6">
    <source>
        <dbReference type="Pfam" id="PF04138"/>
    </source>
</evidence>
<dbReference type="Proteomes" id="UP000548304">
    <property type="component" value="Unassembled WGS sequence"/>
</dbReference>
<evidence type="ECO:0000313" key="8">
    <source>
        <dbReference type="Proteomes" id="UP000548304"/>
    </source>
</evidence>
<feature type="transmembrane region" description="Helical" evidence="5">
    <location>
        <begin position="89"/>
        <end position="107"/>
    </location>
</feature>
<feature type="domain" description="GtrA/DPMS transmembrane" evidence="6">
    <location>
        <begin position="25"/>
        <end position="150"/>
    </location>
</feature>
<feature type="transmembrane region" description="Helical" evidence="5">
    <location>
        <begin position="51"/>
        <end position="69"/>
    </location>
</feature>
<evidence type="ECO:0000256" key="3">
    <source>
        <dbReference type="ARBA" id="ARBA00022989"/>
    </source>
</evidence>
<keyword evidence="3 5" id="KW-1133">Transmembrane helix</keyword>
<dbReference type="GO" id="GO:0016020">
    <property type="term" value="C:membrane"/>
    <property type="evidence" value="ECO:0007669"/>
    <property type="project" value="UniProtKB-SubCell"/>
</dbReference>
<comment type="subcellular location">
    <subcellularLocation>
        <location evidence="1">Membrane</location>
        <topology evidence="1">Multi-pass membrane protein</topology>
    </subcellularLocation>
</comment>
<dbReference type="Pfam" id="PF04138">
    <property type="entry name" value="GtrA_DPMS_TM"/>
    <property type="match status" value="1"/>
</dbReference>
<reference evidence="7 8" key="1">
    <citation type="submission" date="2020-07" db="EMBL/GenBank/DDBJ databases">
        <title>Genomic Encyclopedia of Type Strains, Phase III (KMG-III): the genomes of soil and plant-associated and newly described type strains.</title>
        <authorList>
            <person name="Whitman W."/>
        </authorList>
    </citation>
    <scope>NUCLEOTIDE SEQUENCE [LARGE SCALE GENOMIC DNA]</scope>
    <source>
        <strain evidence="7 8">CECT 8576</strain>
    </source>
</reference>
<dbReference type="EMBL" id="JACBYW010000002">
    <property type="protein sequence ID" value="NYH78115.1"/>
    <property type="molecule type" value="Genomic_DNA"/>
</dbReference>
<feature type="transmembrane region" description="Helical" evidence="5">
    <location>
        <begin position="127"/>
        <end position="145"/>
    </location>
</feature>
<protein>
    <submittedName>
        <fullName evidence="7">Putative flippase GtrA</fullName>
    </submittedName>
</protein>
<proteinExistence type="predicted"/>
<evidence type="ECO:0000313" key="7">
    <source>
        <dbReference type="EMBL" id="NYH78115.1"/>
    </source>
</evidence>
<evidence type="ECO:0000256" key="5">
    <source>
        <dbReference type="SAM" id="Phobius"/>
    </source>
</evidence>
<dbReference type="GO" id="GO:0000271">
    <property type="term" value="P:polysaccharide biosynthetic process"/>
    <property type="evidence" value="ECO:0007669"/>
    <property type="project" value="InterPro"/>
</dbReference>
<evidence type="ECO:0000256" key="2">
    <source>
        <dbReference type="ARBA" id="ARBA00022692"/>
    </source>
</evidence>
<evidence type="ECO:0000256" key="1">
    <source>
        <dbReference type="ARBA" id="ARBA00004141"/>
    </source>
</evidence>
<feature type="transmembrane region" description="Helical" evidence="5">
    <location>
        <begin position="26"/>
        <end position="45"/>
    </location>
</feature>
<dbReference type="RefSeq" id="WP_343075179.1">
    <property type="nucleotide sequence ID" value="NZ_JACBYW010000002.1"/>
</dbReference>
<keyword evidence="4 5" id="KW-0472">Membrane</keyword>
<keyword evidence="2 5" id="KW-0812">Transmembrane</keyword>
<organism evidence="7 8">
    <name type="scientific">Actinopolyspora biskrensis</name>
    <dbReference type="NCBI Taxonomy" id="1470178"/>
    <lineage>
        <taxon>Bacteria</taxon>
        <taxon>Bacillati</taxon>
        <taxon>Actinomycetota</taxon>
        <taxon>Actinomycetes</taxon>
        <taxon>Actinopolysporales</taxon>
        <taxon>Actinopolysporaceae</taxon>
        <taxon>Actinopolyspora</taxon>
    </lineage>
</organism>